<evidence type="ECO:0000313" key="3">
    <source>
        <dbReference type="Proteomes" id="UP000234323"/>
    </source>
</evidence>
<dbReference type="VEuPathDB" id="FungiDB:RhiirFUN_012642"/>
<dbReference type="VEuPathDB" id="FungiDB:RhiirA1_449862"/>
<comment type="caution">
    <text evidence="2">The sequence shown here is derived from an EMBL/GenBank/DDBJ whole genome shotgun (WGS) entry which is preliminary data.</text>
</comment>
<dbReference type="AlphaFoldDB" id="A0A2I1H4R3"/>
<sequence length="1193" mass="138356">MNSFSKSIDDNNILFEQFLGDNNSEEELEYDETFLEQLINQNSILLDAENIESNKQSNIFHIENFLRAHETVRSEEINEYNSSSDDEIDDDNEQNLKNESESLENEIYIMDEMSTSLSPCAIVDMIDGKLQTCGNNSKRCISQLIGTWQIDTSIAAQFLDGKVNLGVCMSHFNYDQKNHMSHAKQIRKTEKSIIHRRKCFFCEKYYYFFSRGMNCRQHSWNIFNRNIQVACNGQFSCNALEVCPNISNLANEEFSDPRYICCSCFETNGGHIHRKNGSGKPKFNCENDRLHDEDSDKILIALANWLLLVVKNESQDRKEIILTHMLNPALHFLQNITLSKNTKKNIDMESICNFEEIRRSSISSTTSTISSINTVYTGLTNYIQLPTLFMFQILLKMNKISNTISSELLISDEQWPDVGNKLAERIWKSREELNKQKAEIQNPASLENYYSAFPSYLTGFFGNLCGDILKKKLEISNRKSKSRNKLLKQFDEQQLIKIVTFFVSVLIGIAFPYLQVWFTQVLSSLSRKPKLNQQFRRLLSTLQISGHTDGQERKLEKVRMKSINPCQRLNKSENIWNLGVIDNIDFKEATFRYGNIFDTTRTSTHTTLRMVFQHQMPFNLYENKNDENQNSSPLELFGMNQMISNTLDIFDSVLDNLLNVQINSQGIAIYQTNFDMAIIHDEILNRVEHGCKVEPPNVVILEPGGVPNSDEGIFESLEMYKKDFELTSEQYLDVVADEAIFRRIIKLTDQWPYLRPILGQWHTSKDMCSVLIVLFSSYGIFDLANSLGVKFLEKLESVVDYRSTVRVLELIWTAVSLAIRIYIKKKNINKHEIWENANLALQIWYLYYQWAGIFKAHRIGIRVGNYDLQKNALAAFGGLFASAAKTRYASSVCHFLGILEKFPKLEDKLRYAASIKIDDNEKRKGHFFAYDEALETFGVKFIKQNITGNVVNMENLKMQIKSVQTERNRIEILLSEYLNDPTASTGNHAINQRYDAMWNLVKILLQEFDQTNESFLNSNTWKNVYRSQLTVEGVIQLKNCFSDGIVRMQAIYYEDVLKTRPTQPGRSKLGTSRLKILNFQKELKEAKKNKKTMEHSQTMESRSQPQEESSDQRDIIMQEQQENETGNKRKRKAKRIPSLEEETLLEPLILSQSEPTNEEMREKLNTLSDEWDLSRIKQHVQYRRKKRAVENAQ</sequence>
<dbReference type="VEuPathDB" id="FungiDB:RhiirA1_402324"/>
<dbReference type="EMBL" id="LLXI01001478">
    <property type="protein sequence ID" value="PKY53872.1"/>
    <property type="molecule type" value="Genomic_DNA"/>
</dbReference>
<evidence type="ECO:0000256" key="1">
    <source>
        <dbReference type="SAM" id="MobiDB-lite"/>
    </source>
</evidence>
<feature type="region of interest" description="Disordered" evidence="1">
    <location>
        <begin position="1087"/>
        <end position="1139"/>
    </location>
</feature>
<reference evidence="2 3" key="1">
    <citation type="submission" date="2015-10" db="EMBL/GenBank/DDBJ databases">
        <title>Genome analyses suggest a sexual origin of heterokaryosis in a supposedly ancient asexual fungus.</title>
        <authorList>
            <person name="Ropars J."/>
            <person name="Sedzielewska K."/>
            <person name="Noel J."/>
            <person name="Charron P."/>
            <person name="Farinelli L."/>
            <person name="Marton T."/>
            <person name="Kruger M."/>
            <person name="Pelin A."/>
            <person name="Brachmann A."/>
            <person name="Corradi N."/>
        </authorList>
    </citation>
    <scope>NUCLEOTIDE SEQUENCE [LARGE SCALE GENOMIC DNA]</scope>
    <source>
        <strain evidence="2 3">A4</strain>
    </source>
</reference>
<gene>
    <name evidence="2" type="ORF">RhiirA4_426353</name>
</gene>
<proteinExistence type="predicted"/>
<dbReference type="Proteomes" id="UP000234323">
    <property type="component" value="Unassembled WGS sequence"/>
</dbReference>
<protein>
    <submittedName>
        <fullName evidence="2">Uncharacterized protein</fullName>
    </submittedName>
</protein>
<dbReference type="VEuPathDB" id="FungiDB:FUN_022789"/>
<dbReference type="VEuPathDB" id="FungiDB:RhiirA1_403120"/>
<name>A0A2I1H4R3_9GLOM</name>
<evidence type="ECO:0000313" key="2">
    <source>
        <dbReference type="EMBL" id="PKY53872.1"/>
    </source>
</evidence>
<feature type="compositionally biased region" description="Polar residues" evidence="1">
    <location>
        <begin position="1095"/>
        <end position="1107"/>
    </location>
</feature>
<accession>A0A2I1H4R3</accession>
<organism evidence="2 3">
    <name type="scientific">Rhizophagus irregularis</name>
    <dbReference type="NCBI Taxonomy" id="588596"/>
    <lineage>
        <taxon>Eukaryota</taxon>
        <taxon>Fungi</taxon>
        <taxon>Fungi incertae sedis</taxon>
        <taxon>Mucoromycota</taxon>
        <taxon>Glomeromycotina</taxon>
        <taxon>Glomeromycetes</taxon>
        <taxon>Glomerales</taxon>
        <taxon>Glomeraceae</taxon>
        <taxon>Rhizophagus</taxon>
    </lineage>
</organism>
<keyword evidence="3" id="KW-1185">Reference proteome</keyword>
<dbReference type="VEuPathDB" id="FungiDB:RhiirFUN_014512"/>